<dbReference type="OrthoDB" id="4495845at2"/>
<dbReference type="InterPro" id="IPR042099">
    <property type="entry name" value="ANL_N_sf"/>
</dbReference>
<reference evidence="3 4" key="1">
    <citation type="submission" date="2017-05" db="EMBL/GenBank/DDBJ databases">
        <title>Streptomyces alboflavus Genome sequencing and assembly.</title>
        <authorList>
            <person name="Wang Y."/>
            <person name="Du B."/>
            <person name="Ding Y."/>
            <person name="Liu H."/>
            <person name="Hou Q."/>
            <person name="Liu K."/>
            <person name="Wang C."/>
            <person name="Yao L."/>
        </authorList>
    </citation>
    <scope>NUCLEOTIDE SEQUENCE [LARGE SCALE GENOMIC DNA]</scope>
    <source>
        <strain evidence="3 4">MDJK44</strain>
    </source>
</reference>
<dbReference type="Pfam" id="PF00501">
    <property type="entry name" value="AMP-binding"/>
    <property type="match status" value="1"/>
</dbReference>
<dbReference type="PANTHER" id="PTHR43767:SF1">
    <property type="entry name" value="NONRIBOSOMAL PEPTIDE SYNTHASE PES1 (EUROFUNG)-RELATED"/>
    <property type="match status" value="1"/>
</dbReference>
<dbReference type="InterPro" id="IPR020845">
    <property type="entry name" value="AMP-binding_CS"/>
</dbReference>
<gene>
    <name evidence="3" type="ORF">SMD44_08699</name>
</gene>
<dbReference type="EMBL" id="CP021748">
    <property type="protein sequence ID" value="ARX89212.1"/>
    <property type="molecule type" value="Genomic_DNA"/>
</dbReference>
<dbReference type="Proteomes" id="UP000195880">
    <property type="component" value="Chromosome"/>
</dbReference>
<accession>A0A1Z1WSB4</accession>
<dbReference type="STRING" id="67267.GCA_000716675_00595"/>
<organism evidence="3 4">
    <name type="scientific">Streptomyces alboflavus</name>
    <dbReference type="NCBI Taxonomy" id="67267"/>
    <lineage>
        <taxon>Bacteria</taxon>
        <taxon>Bacillati</taxon>
        <taxon>Actinomycetota</taxon>
        <taxon>Actinomycetes</taxon>
        <taxon>Kitasatosporales</taxon>
        <taxon>Streptomycetaceae</taxon>
        <taxon>Streptomyces</taxon>
    </lineage>
</organism>
<keyword evidence="4" id="KW-1185">Reference proteome</keyword>
<dbReference type="eggNOG" id="COG0318">
    <property type="taxonomic scope" value="Bacteria"/>
</dbReference>
<evidence type="ECO:0000256" key="1">
    <source>
        <dbReference type="SAM" id="MobiDB-lite"/>
    </source>
</evidence>
<dbReference type="InterPro" id="IPR050237">
    <property type="entry name" value="ATP-dep_AMP-bd_enzyme"/>
</dbReference>
<evidence type="ECO:0000259" key="2">
    <source>
        <dbReference type="Pfam" id="PF00501"/>
    </source>
</evidence>
<name>A0A1Z1WSB4_9ACTN</name>
<dbReference type="SUPFAM" id="SSF56801">
    <property type="entry name" value="Acetyl-CoA synthetase-like"/>
    <property type="match status" value="1"/>
</dbReference>
<evidence type="ECO:0000313" key="4">
    <source>
        <dbReference type="Proteomes" id="UP000195880"/>
    </source>
</evidence>
<dbReference type="AlphaFoldDB" id="A0A1Z1WSB4"/>
<evidence type="ECO:0000313" key="3">
    <source>
        <dbReference type="EMBL" id="ARX89212.1"/>
    </source>
</evidence>
<dbReference type="PANTHER" id="PTHR43767">
    <property type="entry name" value="LONG-CHAIN-FATTY-ACID--COA LIGASE"/>
    <property type="match status" value="1"/>
</dbReference>
<proteinExistence type="predicted"/>
<feature type="domain" description="AMP-dependent synthetase/ligase" evidence="2">
    <location>
        <begin position="36"/>
        <end position="377"/>
    </location>
</feature>
<sequence length="511" mass="55103">MLPVADLGLLPESAAEHHGETPLCADTPWTSACRTSETVSDFAVVVADYADRLWGAGVRPGAVVALIKANHLDIQAVQCAVVRVGALPALLSVAMDPADLLHCLKELQRPHVLTDADGAAALRPWQDQLGDIAAGVLTLSPEAALTGAVELNEPGTHRVTRRPGTDPTLITHSSGTTGKPKLLVHTVDSLYAHVAPQINVVQSLDYAGISAKCLSFVHVRMSTGILTALNTGVPFLGISSPDPASVRAALLRHRPQTLEAQPNMFLRWETLARETPNPFSTAERYISSFDALHPRTLRTLLEATDHPDPTFIQAYGQTETGPVTILMTRRSDIREPGRLHSRDVGVAFPGMEIRVVDDTGAVLPPGTPGQIEVRTPARAESMIGRPPLPGRDSWWPMADIGMLRPDGHLELLDRQVDQVPGVASTLRAEDVLLDELPDLAEVVIVGRDGTVTAVAATADGKPVDEDRWQQARAKAGLPEDTRVDYRPWEEFPLTGTMKVRRHRLLPPGTLG</sequence>
<dbReference type="PROSITE" id="PS00455">
    <property type="entry name" value="AMP_BINDING"/>
    <property type="match status" value="1"/>
</dbReference>
<protein>
    <recommendedName>
        <fullName evidence="2">AMP-dependent synthetase/ligase domain-containing protein</fullName>
    </recommendedName>
</protein>
<dbReference type="RefSeq" id="WP_159399734.1">
    <property type="nucleotide sequence ID" value="NZ_CP021748.1"/>
</dbReference>
<dbReference type="Gene3D" id="3.40.50.12780">
    <property type="entry name" value="N-terminal domain of ligase-like"/>
    <property type="match status" value="1"/>
</dbReference>
<feature type="region of interest" description="Disordered" evidence="1">
    <location>
        <begin position="155"/>
        <end position="175"/>
    </location>
</feature>
<dbReference type="InterPro" id="IPR000873">
    <property type="entry name" value="AMP-dep_synth/lig_dom"/>
</dbReference>
<dbReference type="KEGG" id="salf:SMD44_08699"/>